<dbReference type="Gene3D" id="1.10.357.10">
    <property type="entry name" value="Tetracycline Repressor, domain 2"/>
    <property type="match status" value="1"/>
</dbReference>
<evidence type="ECO:0000313" key="1">
    <source>
        <dbReference type="EMBL" id="GLO68103.1"/>
    </source>
</evidence>
<gene>
    <name evidence="1" type="ORF">MACH08_38870</name>
</gene>
<dbReference type="EMBL" id="BSKO01000001">
    <property type="protein sequence ID" value="GLO68103.1"/>
    <property type="molecule type" value="Genomic_DNA"/>
</dbReference>
<proteinExistence type="predicted"/>
<keyword evidence="2" id="KW-1185">Reference proteome</keyword>
<accession>A0ABQ5TMS4</accession>
<evidence type="ECO:0000313" key="2">
    <source>
        <dbReference type="Proteomes" id="UP001275436"/>
    </source>
</evidence>
<reference evidence="1 2" key="1">
    <citation type="submission" date="2023-02" db="EMBL/GenBank/DDBJ databases">
        <title>Oceanobacillus kimchii IFOP_LL358 isolated form Alexandrium catenella lab strain.</title>
        <authorList>
            <person name="Gajardo G."/>
            <person name="Ueki S."/>
            <person name="Maruyama F."/>
        </authorList>
    </citation>
    <scope>NUCLEOTIDE SEQUENCE [LARGE SCALE GENOMIC DNA]</scope>
    <source>
        <strain evidence="1 2">IFOP_LL358</strain>
    </source>
</reference>
<protein>
    <submittedName>
        <fullName evidence="1">Uncharacterized protein</fullName>
    </submittedName>
</protein>
<name>A0ABQ5TMS4_9BACI</name>
<sequence>MFSYVPFETEDYSSTKEIVHDWLWGLSESKYQAYVHEPKMFKLYTTYIDRNPVVWTRHIEDLVKSLKEASGIEDEEQLYAILLAFSWFSSPAYAENGSSLILNVNLKESGN</sequence>
<organism evidence="1 2">
    <name type="scientific">Oceanobacillus kimchii</name>
    <dbReference type="NCBI Taxonomy" id="746691"/>
    <lineage>
        <taxon>Bacteria</taxon>
        <taxon>Bacillati</taxon>
        <taxon>Bacillota</taxon>
        <taxon>Bacilli</taxon>
        <taxon>Bacillales</taxon>
        <taxon>Bacillaceae</taxon>
        <taxon>Oceanobacillus</taxon>
    </lineage>
</organism>
<dbReference type="Proteomes" id="UP001275436">
    <property type="component" value="Unassembled WGS sequence"/>
</dbReference>
<comment type="caution">
    <text evidence="1">The sequence shown here is derived from an EMBL/GenBank/DDBJ whole genome shotgun (WGS) entry which is preliminary data.</text>
</comment>